<dbReference type="EMBL" id="MAQB02000003">
    <property type="protein sequence ID" value="OFJ47583.1"/>
    <property type="molecule type" value="Genomic_DNA"/>
</dbReference>
<gene>
    <name evidence="1" type="ORF">BA896_023275</name>
</gene>
<protein>
    <submittedName>
        <fullName evidence="1">Uncharacterized protein</fullName>
    </submittedName>
</protein>
<evidence type="ECO:0000313" key="2">
    <source>
        <dbReference type="Proteomes" id="UP000092634"/>
    </source>
</evidence>
<comment type="caution">
    <text evidence="1">The sequence shown here is derived from an EMBL/GenBank/DDBJ whole genome shotgun (WGS) entry which is preliminary data.</text>
</comment>
<proteinExistence type="predicted"/>
<sequence length="239" mass="24815">MQYDFNLPPGGALNLDVKGRFFKYRSGNGPIRVRASKGGYVDLMPGQGVWSLDYDSLTVQDRSGANNAGVLIAGDFDFHDDRIAGTVDVVDGGKNRTIAGQEFSMAQNSGAIPGQCASLQLWNAGTTKNIIISQIIFTSSVAGVQRIGWNTALIASAGAAGVSKKAGGSVSIGVSAGVGLVALPVGFSYLGQVNTAAGIPYTYKLTTPVIIPPGFGMVVQGAQVNTDLNCIFEYGEDSI</sequence>
<evidence type="ECO:0000313" key="1">
    <source>
        <dbReference type="EMBL" id="OFJ47583.1"/>
    </source>
</evidence>
<dbReference type="Proteomes" id="UP000092634">
    <property type="component" value="Unassembled WGS sequence"/>
</dbReference>
<name>A0A1E8PMN6_9BURK</name>
<dbReference type="AlphaFoldDB" id="A0A1E8PMN6"/>
<organism evidence="1 2">
    <name type="scientific">Janthinobacterium lividum</name>
    <dbReference type="NCBI Taxonomy" id="29581"/>
    <lineage>
        <taxon>Bacteria</taxon>
        <taxon>Pseudomonadati</taxon>
        <taxon>Pseudomonadota</taxon>
        <taxon>Betaproteobacteria</taxon>
        <taxon>Burkholderiales</taxon>
        <taxon>Oxalobacteraceae</taxon>
        <taxon>Janthinobacterium</taxon>
    </lineage>
</organism>
<reference evidence="1 2" key="1">
    <citation type="submission" date="2016-10" db="EMBL/GenBank/DDBJ databases">
        <title>Updated version of Genome Assembly of Janthinobacterium lividum ERGS5:01.</title>
        <authorList>
            <person name="Kumar R."/>
            <person name="Acharya V."/>
            <person name="Singh D."/>
        </authorList>
    </citation>
    <scope>NUCLEOTIDE SEQUENCE [LARGE SCALE GENOMIC DNA]</scope>
    <source>
        <strain evidence="1 2">ERGS5:01</strain>
    </source>
</reference>
<accession>A0A1E8PMN6</accession>